<evidence type="ECO:0000256" key="15">
    <source>
        <dbReference type="PROSITE-ProRule" id="PRU00236"/>
    </source>
</evidence>
<dbReference type="Pfam" id="PF02146">
    <property type="entry name" value="SIR2"/>
    <property type="match status" value="1"/>
</dbReference>
<evidence type="ECO:0000259" key="17">
    <source>
        <dbReference type="PROSITE" id="PS50305"/>
    </source>
</evidence>
<feature type="binding site" evidence="15">
    <location>
        <position position="204"/>
    </location>
    <ligand>
        <name>Zn(2+)</name>
        <dbReference type="ChEBI" id="CHEBI:29105"/>
    </ligand>
</feature>
<dbReference type="InterPro" id="IPR050134">
    <property type="entry name" value="NAD-dep_sirtuin_deacylases"/>
</dbReference>
<dbReference type="EMBL" id="JAZGQO010000015">
    <property type="protein sequence ID" value="KAK6169138.1"/>
    <property type="molecule type" value="Genomic_DNA"/>
</dbReference>
<comment type="catalytic activity">
    <reaction evidence="13">
        <text>N(6)-propanoyl-L-lysyl-[protein] + NAD(+) + H2O = 3''-O-propanoyl-ADP-D-ribose + nicotinamide + L-lysyl-[protein]</text>
        <dbReference type="Rhea" id="RHEA:23500"/>
        <dbReference type="Rhea" id="RHEA-COMP:9752"/>
        <dbReference type="Rhea" id="RHEA-COMP:13758"/>
        <dbReference type="ChEBI" id="CHEBI:15377"/>
        <dbReference type="ChEBI" id="CHEBI:17154"/>
        <dbReference type="ChEBI" id="CHEBI:29969"/>
        <dbReference type="ChEBI" id="CHEBI:57540"/>
        <dbReference type="ChEBI" id="CHEBI:138019"/>
        <dbReference type="ChEBI" id="CHEBI:145015"/>
    </reaction>
    <physiologicalReaction direction="left-to-right" evidence="13">
        <dbReference type="Rhea" id="RHEA:23501"/>
    </physiologicalReaction>
</comment>
<evidence type="ECO:0000256" key="13">
    <source>
        <dbReference type="ARBA" id="ARBA00051399"/>
    </source>
</evidence>
<dbReference type="GO" id="GO:0005634">
    <property type="term" value="C:nucleus"/>
    <property type="evidence" value="ECO:0007669"/>
    <property type="project" value="TreeGrafter"/>
</dbReference>
<evidence type="ECO:0000256" key="5">
    <source>
        <dbReference type="ARBA" id="ARBA00022723"/>
    </source>
</evidence>
<feature type="domain" description="Deacetylase sirtuin-type" evidence="17">
    <location>
        <begin position="88"/>
        <end position="336"/>
    </location>
</feature>
<organism evidence="18 19">
    <name type="scientific">Patella caerulea</name>
    <name type="common">Rayed Mediterranean limpet</name>
    <dbReference type="NCBI Taxonomy" id="87958"/>
    <lineage>
        <taxon>Eukaryota</taxon>
        <taxon>Metazoa</taxon>
        <taxon>Spiralia</taxon>
        <taxon>Lophotrochozoa</taxon>
        <taxon>Mollusca</taxon>
        <taxon>Gastropoda</taxon>
        <taxon>Patellogastropoda</taxon>
        <taxon>Patelloidea</taxon>
        <taxon>Patellidae</taxon>
        <taxon>Patella</taxon>
    </lineage>
</organism>
<dbReference type="InterPro" id="IPR029035">
    <property type="entry name" value="DHS-like_NAD/FAD-binding_dom"/>
</dbReference>
<evidence type="ECO:0000256" key="1">
    <source>
        <dbReference type="ARBA" id="ARBA00001947"/>
    </source>
</evidence>
<evidence type="ECO:0000256" key="6">
    <source>
        <dbReference type="ARBA" id="ARBA00022833"/>
    </source>
</evidence>
<dbReference type="FunFam" id="3.40.50.1220:FF:000038">
    <property type="entry name" value="NAD-dependent protein deacetylase sirtuin-6 isoform X2"/>
    <property type="match status" value="1"/>
</dbReference>
<keyword evidence="3" id="KW-0597">Phosphoprotein</keyword>
<name>A0AAN8GA41_PATCE</name>
<dbReference type="GO" id="GO:0000785">
    <property type="term" value="C:chromatin"/>
    <property type="evidence" value="ECO:0007669"/>
    <property type="project" value="TreeGrafter"/>
</dbReference>
<dbReference type="FunFam" id="2.20.28.200:FF:000002">
    <property type="entry name" value="NAD-dependent deacetylase sirtuin-7"/>
    <property type="match status" value="1"/>
</dbReference>
<evidence type="ECO:0000256" key="2">
    <source>
        <dbReference type="ARBA" id="ARBA00012928"/>
    </source>
</evidence>
<comment type="cofactor">
    <cofactor evidence="1">
        <name>Zn(2+)</name>
        <dbReference type="ChEBI" id="CHEBI:29105"/>
    </cofactor>
</comment>
<dbReference type="GO" id="GO:0070403">
    <property type="term" value="F:NAD+ binding"/>
    <property type="evidence" value="ECO:0007669"/>
    <property type="project" value="InterPro"/>
</dbReference>
<dbReference type="PANTHER" id="PTHR11085:SF1">
    <property type="entry name" value="NAD-DEPENDENT PROTEIN DEACETYLASE SIRTUIN-7"/>
    <property type="match status" value="1"/>
</dbReference>
<dbReference type="InterPro" id="IPR003000">
    <property type="entry name" value="Sirtuin"/>
</dbReference>
<dbReference type="GO" id="GO:0035861">
    <property type="term" value="C:site of double-strand break"/>
    <property type="evidence" value="ECO:0007669"/>
    <property type="project" value="UniProtKB-ARBA"/>
</dbReference>
<feature type="binding site" evidence="15">
    <location>
        <position position="201"/>
    </location>
    <ligand>
        <name>Zn(2+)</name>
        <dbReference type="ChEBI" id="CHEBI:29105"/>
    </ligand>
</feature>
<dbReference type="GO" id="GO:0010468">
    <property type="term" value="P:regulation of gene expression"/>
    <property type="evidence" value="ECO:0007669"/>
    <property type="project" value="UniProtKB-ARBA"/>
</dbReference>
<comment type="catalytic activity">
    <reaction evidence="11">
        <text>N(6)-decanoyl-L-lysyl-[protein] + NAD(+) + H2O = 2''-O-decanoyl-ADP-D-ribose + nicotinamide + L-lysyl-[protein]</text>
        <dbReference type="Rhea" id="RHEA:70631"/>
        <dbReference type="Rhea" id="RHEA-COMP:9752"/>
        <dbReference type="Rhea" id="RHEA-COMP:17932"/>
        <dbReference type="ChEBI" id="CHEBI:15377"/>
        <dbReference type="ChEBI" id="CHEBI:17154"/>
        <dbReference type="ChEBI" id="CHEBI:29969"/>
        <dbReference type="ChEBI" id="CHEBI:57540"/>
        <dbReference type="ChEBI" id="CHEBI:143222"/>
        <dbReference type="ChEBI" id="CHEBI:189688"/>
    </reaction>
    <physiologicalReaction direction="left-to-right" evidence="11">
        <dbReference type="Rhea" id="RHEA:70632"/>
    </physiologicalReaction>
</comment>
<comment type="catalytic activity">
    <reaction evidence="12">
        <text>N(6)-succinyl-L-lysyl-[protein] + NAD(+) + H2O = 2''-O-succinyl-ADP-D-ribose + nicotinamide + L-lysyl-[protein]</text>
        <dbReference type="Rhea" id="RHEA:47668"/>
        <dbReference type="Rhea" id="RHEA-COMP:9752"/>
        <dbReference type="Rhea" id="RHEA-COMP:11877"/>
        <dbReference type="ChEBI" id="CHEBI:15377"/>
        <dbReference type="ChEBI" id="CHEBI:17154"/>
        <dbReference type="ChEBI" id="CHEBI:29969"/>
        <dbReference type="ChEBI" id="CHEBI:57540"/>
        <dbReference type="ChEBI" id="CHEBI:87830"/>
        <dbReference type="ChEBI" id="CHEBI:87832"/>
    </reaction>
    <physiologicalReaction direction="left-to-right" evidence="12">
        <dbReference type="Rhea" id="RHEA:47669"/>
    </physiologicalReaction>
</comment>
<dbReference type="Gene3D" id="2.20.28.200">
    <property type="match status" value="1"/>
</dbReference>
<feature type="active site" description="Proton acceptor" evidence="15">
    <location>
        <position position="193"/>
    </location>
</feature>
<evidence type="ECO:0000256" key="8">
    <source>
        <dbReference type="ARBA" id="ARBA00038170"/>
    </source>
</evidence>
<evidence type="ECO:0000256" key="7">
    <source>
        <dbReference type="ARBA" id="ARBA00023027"/>
    </source>
</evidence>
<evidence type="ECO:0000256" key="16">
    <source>
        <dbReference type="SAM" id="MobiDB-lite"/>
    </source>
</evidence>
<dbReference type="PANTHER" id="PTHR11085">
    <property type="entry name" value="NAD-DEPENDENT PROTEIN DEACYLASE SIRTUIN-5, MITOCHONDRIAL-RELATED"/>
    <property type="match status" value="1"/>
</dbReference>
<evidence type="ECO:0000256" key="14">
    <source>
        <dbReference type="ARBA" id="ARBA00052763"/>
    </source>
</evidence>
<keyword evidence="5 15" id="KW-0479">Metal-binding</keyword>
<feature type="compositionally biased region" description="Basic and acidic residues" evidence="16">
    <location>
        <begin position="681"/>
        <end position="693"/>
    </location>
</feature>
<comment type="similarity">
    <text evidence="8">Belongs to the sirtuin family. Class IV subfamily.</text>
</comment>
<feature type="binding site" evidence="15">
    <location>
        <position position="235"/>
    </location>
    <ligand>
        <name>Zn(2+)</name>
        <dbReference type="ChEBI" id="CHEBI:29105"/>
    </ligand>
</feature>
<evidence type="ECO:0000256" key="11">
    <source>
        <dbReference type="ARBA" id="ARBA00050237"/>
    </source>
</evidence>
<evidence type="ECO:0000256" key="9">
    <source>
        <dbReference type="ARBA" id="ARBA00041832"/>
    </source>
</evidence>
<dbReference type="PROSITE" id="PS50305">
    <property type="entry name" value="SIRTUIN"/>
    <property type="match status" value="1"/>
</dbReference>
<evidence type="ECO:0000256" key="3">
    <source>
        <dbReference type="ARBA" id="ARBA00022553"/>
    </source>
</evidence>
<gene>
    <name evidence="18" type="ORF">SNE40_020247</name>
</gene>
<dbReference type="Proteomes" id="UP001347796">
    <property type="component" value="Unassembled WGS sequence"/>
</dbReference>
<keyword evidence="6 15" id="KW-0862">Zinc</keyword>
<evidence type="ECO:0000313" key="19">
    <source>
        <dbReference type="Proteomes" id="UP001347796"/>
    </source>
</evidence>
<dbReference type="GO" id="GO:0046872">
    <property type="term" value="F:metal ion binding"/>
    <property type="evidence" value="ECO:0007669"/>
    <property type="project" value="UniProtKB-KW"/>
</dbReference>
<comment type="catalytic activity">
    <reaction evidence="14">
        <text>N(6)-glutaryl-L-lysyl-[protein] + NAD(+) + H2O = 2''-O-glutaryl-ADP-D-ribose + nicotinamide + L-lysyl-[protein]</text>
        <dbReference type="Rhea" id="RHEA:47664"/>
        <dbReference type="Rhea" id="RHEA-COMP:9752"/>
        <dbReference type="Rhea" id="RHEA-COMP:11875"/>
        <dbReference type="ChEBI" id="CHEBI:15377"/>
        <dbReference type="ChEBI" id="CHEBI:17154"/>
        <dbReference type="ChEBI" id="CHEBI:29969"/>
        <dbReference type="ChEBI" id="CHEBI:57540"/>
        <dbReference type="ChEBI" id="CHEBI:87828"/>
        <dbReference type="ChEBI" id="CHEBI:87829"/>
    </reaction>
    <physiologicalReaction direction="left-to-right" evidence="14">
        <dbReference type="Rhea" id="RHEA:47665"/>
    </physiologicalReaction>
</comment>
<reference evidence="18 19" key="1">
    <citation type="submission" date="2024-01" db="EMBL/GenBank/DDBJ databases">
        <title>The genome of the rayed Mediterranean limpet Patella caerulea (Linnaeus, 1758).</title>
        <authorList>
            <person name="Anh-Thu Weber A."/>
            <person name="Halstead-Nussloch G."/>
        </authorList>
    </citation>
    <scope>NUCLEOTIDE SEQUENCE [LARGE SCALE GENOMIC DNA]</scope>
    <source>
        <strain evidence="18">AATW-2023a</strain>
        <tissue evidence="18">Whole specimen</tissue>
    </source>
</reference>
<protein>
    <recommendedName>
        <fullName evidence="2">protein acetyllysine N-acetyltransferase</fullName>
        <ecNumber evidence="2">2.3.1.286</ecNumber>
    </recommendedName>
    <alternativeName>
        <fullName evidence="10">Regulatory protein SIR2 homolog 7</fullName>
    </alternativeName>
    <alternativeName>
        <fullName evidence="9">SIR2-like protein 7</fullName>
    </alternativeName>
</protein>
<sequence>MADEEEVNSDRPQREARKCSMLSNILLKEERRAQLKEITSILKKAECDRSEKENIQLLVADDIVKLVQKRAQLQKTRKDRLLEIEDPPDILDVKCKQLAEEIKGSSNVVVYTGAGISTAASIPDYRGPNGIWTLLKKGQEPSAQDLSDAEPTFTHMSITKLSKEGHIKYVVSQNCDGLHLRSGFPRKCLSEVHGNMYIETCYNCKPKPNEYVRLFDVTEKTAMRRHATGRFCHDCNGQLKDTIVHFGEKGGMKSPYYWKKAAKAAQNADIILCLGTSLKVLKKYPCLWAMDKRPSKRPKLYIVNLQWTPKDEGALSKINGRCDDVMERVMKYLDMTVPPYRKQDDPIFRHATLLKSEEINTTEKKILQIPVNAIKKLERKSNIGTARPKIKSLNKHTTIQKILNSPFKISNSVPEDETDNDGKEAQEHNYSGTRKAADISSEVRERLSHMLRKNAHISTPTVFHNPMMQQLPLPIFPFMPGTIFGPNFIPYPQLMVANHHLESGLPATSLPDKTSMQNMFHNSNILTQQDWCQLLRQTSLHQLNFANNTDFTSIMEQNHHQQQRPFCIKQEIVPKDIKTPCPIPINVSLDHCYYKAFNGMKSPPAKPRRVSPVKGNIKNKVVESVSKTKKIRHKIKQEIHKNSNYESEIIKSEDVHTDNIFSDINKTSVNSETNKSTSPSNKEDDLHKPATVDKRRRSSSSIPGWFGKGLSIKRKRKF</sequence>
<proteinExistence type="inferred from homology"/>
<evidence type="ECO:0000256" key="12">
    <source>
        <dbReference type="ARBA" id="ARBA00051105"/>
    </source>
</evidence>
<feature type="region of interest" description="Disordered" evidence="16">
    <location>
        <begin position="666"/>
        <end position="718"/>
    </location>
</feature>
<evidence type="ECO:0000256" key="10">
    <source>
        <dbReference type="ARBA" id="ARBA00043038"/>
    </source>
</evidence>
<comment type="caution">
    <text evidence="18">The sequence shown here is derived from an EMBL/GenBank/DDBJ whole genome shotgun (WGS) entry which is preliminary data.</text>
</comment>
<feature type="region of interest" description="Disordered" evidence="16">
    <location>
        <begin position="407"/>
        <end position="441"/>
    </location>
</feature>
<keyword evidence="4" id="KW-0808">Transferase</keyword>
<accession>A0AAN8GA41</accession>
<dbReference type="SUPFAM" id="SSF52467">
    <property type="entry name" value="DHS-like NAD/FAD-binding domain"/>
    <property type="match status" value="1"/>
</dbReference>
<dbReference type="GO" id="GO:0140861">
    <property type="term" value="P:DNA repair-dependent chromatin remodeling"/>
    <property type="evidence" value="ECO:0007669"/>
    <property type="project" value="UniProtKB-ARBA"/>
</dbReference>
<dbReference type="AlphaFoldDB" id="A0AAN8GA41"/>
<keyword evidence="19" id="KW-1185">Reference proteome</keyword>
<feature type="compositionally biased region" description="Polar residues" evidence="16">
    <location>
        <begin position="666"/>
        <end position="680"/>
    </location>
</feature>
<feature type="binding site" evidence="15">
    <location>
        <position position="232"/>
    </location>
    <ligand>
        <name>Zn(2+)</name>
        <dbReference type="ChEBI" id="CHEBI:29105"/>
    </ligand>
</feature>
<keyword evidence="7" id="KW-0520">NAD</keyword>
<evidence type="ECO:0000256" key="4">
    <source>
        <dbReference type="ARBA" id="ARBA00022679"/>
    </source>
</evidence>
<evidence type="ECO:0000313" key="18">
    <source>
        <dbReference type="EMBL" id="KAK6169138.1"/>
    </source>
</evidence>
<dbReference type="GO" id="GO:0097372">
    <property type="term" value="F:histone H3K18 deacetylase activity, NAD-dependent"/>
    <property type="evidence" value="ECO:0007669"/>
    <property type="project" value="TreeGrafter"/>
</dbReference>
<dbReference type="EC" id="2.3.1.286" evidence="2"/>
<dbReference type="InterPro" id="IPR026590">
    <property type="entry name" value="Ssirtuin_cat_dom"/>
</dbReference>
<dbReference type="Gene3D" id="3.40.50.1220">
    <property type="entry name" value="TPP-binding domain"/>
    <property type="match status" value="1"/>
</dbReference>